<dbReference type="InterPro" id="IPR036390">
    <property type="entry name" value="WH_DNA-bd_sf"/>
</dbReference>
<dbReference type="Gene3D" id="1.10.10.10">
    <property type="entry name" value="Winged helix-like DNA-binding domain superfamily/Winged helix DNA-binding domain"/>
    <property type="match status" value="1"/>
</dbReference>
<comment type="caution">
    <text evidence="5">The sequence shown here is derived from an EMBL/GenBank/DDBJ whole genome shotgun (WGS) entry which is preliminary data.</text>
</comment>
<dbReference type="InterPro" id="IPR000835">
    <property type="entry name" value="HTH_MarR-typ"/>
</dbReference>
<reference evidence="5 6" key="1">
    <citation type="journal article" date="2019" name="Int. J. Syst. Evol. Microbiol.">
        <title>The Global Catalogue of Microorganisms (GCM) 10K type strain sequencing project: providing services to taxonomists for standard genome sequencing and annotation.</title>
        <authorList>
            <consortium name="The Broad Institute Genomics Platform"/>
            <consortium name="The Broad Institute Genome Sequencing Center for Infectious Disease"/>
            <person name="Wu L."/>
            <person name="Ma J."/>
        </authorList>
    </citation>
    <scope>NUCLEOTIDE SEQUENCE [LARGE SCALE GENOMIC DNA]</scope>
    <source>
        <strain evidence="5 6">JCM 1417</strain>
    </source>
</reference>
<dbReference type="EMBL" id="BAAACI010000001">
    <property type="protein sequence ID" value="GAA0769413.1"/>
    <property type="molecule type" value="Genomic_DNA"/>
</dbReference>
<evidence type="ECO:0000259" key="4">
    <source>
        <dbReference type="PROSITE" id="PS50995"/>
    </source>
</evidence>
<dbReference type="PROSITE" id="PS01117">
    <property type="entry name" value="HTH_MARR_1"/>
    <property type="match status" value="1"/>
</dbReference>
<sequence length="140" mass="16533">MFDLDDCIAFITNKSAKKLADEFNRRLQENGTTRVQWIALFYIGKAGEISQKELSDYMDIKESSMVRLIDRMEKEELVERRKDSEDRRITKIILTDRGKFLKEELMPIGQEFQNDVVKGISKENLEVFKEVLQRMTYNIS</sequence>
<keyword evidence="3" id="KW-0804">Transcription</keyword>
<accession>A0ABN1KKD6</accession>
<organism evidence="5 6">
    <name type="scientific">Clostridium subterminale</name>
    <dbReference type="NCBI Taxonomy" id="1550"/>
    <lineage>
        <taxon>Bacteria</taxon>
        <taxon>Bacillati</taxon>
        <taxon>Bacillota</taxon>
        <taxon>Clostridia</taxon>
        <taxon>Eubacteriales</taxon>
        <taxon>Clostridiaceae</taxon>
        <taxon>Clostridium</taxon>
    </lineage>
</organism>
<dbReference type="PRINTS" id="PR00598">
    <property type="entry name" value="HTHMARR"/>
</dbReference>
<name>A0ABN1KKD6_CLOSU</name>
<dbReference type="Proteomes" id="UP001501047">
    <property type="component" value="Unassembled WGS sequence"/>
</dbReference>
<evidence type="ECO:0000256" key="3">
    <source>
        <dbReference type="ARBA" id="ARBA00023163"/>
    </source>
</evidence>
<dbReference type="InterPro" id="IPR023187">
    <property type="entry name" value="Tscrpt_reg_MarR-type_CS"/>
</dbReference>
<protein>
    <submittedName>
        <fullName evidence="5">MarR family transcriptional regulator</fullName>
    </submittedName>
</protein>
<dbReference type="SUPFAM" id="SSF46785">
    <property type="entry name" value="Winged helix' DNA-binding domain"/>
    <property type="match status" value="1"/>
</dbReference>
<keyword evidence="6" id="KW-1185">Reference proteome</keyword>
<dbReference type="PANTHER" id="PTHR42756:SF1">
    <property type="entry name" value="TRANSCRIPTIONAL REPRESSOR OF EMRAB OPERON"/>
    <property type="match status" value="1"/>
</dbReference>
<dbReference type="PROSITE" id="PS50995">
    <property type="entry name" value="HTH_MARR_2"/>
    <property type="match status" value="1"/>
</dbReference>
<evidence type="ECO:0000313" key="6">
    <source>
        <dbReference type="Proteomes" id="UP001501047"/>
    </source>
</evidence>
<evidence type="ECO:0000256" key="2">
    <source>
        <dbReference type="ARBA" id="ARBA00023125"/>
    </source>
</evidence>
<dbReference type="InterPro" id="IPR036388">
    <property type="entry name" value="WH-like_DNA-bd_sf"/>
</dbReference>
<dbReference type="PANTHER" id="PTHR42756">
    <property type="entry name" value="TRANSCRIPTIONAL REGULATOR, MARR"/>
    <property type="match status" value="1"/>
</dbReference>
<feature type="domain" description="HTH marR-type" evidence="4">
    <location>
        <begin position="5"/>
        <end position="137"/>
    </location>
</feature>
<gene>
    <name evidence="5" type="ORF">GCM10008908_10980</name>
</gene>
<evidence type="ECO:0000256" key="1">
    <source>
        <dbReference type="ARBA" id="ARBA00023015"/>
    </source>
</evidence>
<evidence type="ECO:0000313" key="5">
    <source>
        <dbReference type="EMBL" id="GAA0769413.1"/>
    </source>
</evidence>
<dbReference type="RefSeq" id="WP_343824364.1">
    <property type="nucleotide sequence ID" value="NZ_BAAACI010000001.1"/>
</dbReference>
<keyword evidence="1" id="KW-0805">Transcription regulation</keyword>
<dbReference type="SMART" id="SM00347">
    <property type="entry name" value="HTH_MARR"/>
    <property type="match status" value="1"/>
</dbReference>
<dbReference type="Pfam" id="PF12802">
    <property type="entry name" value="MarR_2"/>
    <property type="match status" value="1"/>
</dbReference>
<keyword evidence="2" id="KW-0238">DNA-binding</keyword>
<proteinExistence type="predicted"/>